<feature type="compositionally biased region" description="Basic and acidic residues" evidence="1">
    <location>
        <begin position="39"/>
        <end position="70"/>
    </location>
</feature>
<comment type="caution">
    <text evidence="2">The sequence shown here is derived from an EMBL/GenBank/DDBJ whole genome shotgun (WGS) entry which is preliminary data.</text>
</comment>
<organism evidence="2 3">
    <name type="scientific">Pleurodeles waltl</name>
    <name type="common">Iberian ribbed newt</name>
    <dbReference type="NCBI Taxonomy" id="8319"/>
    <lineage>
        <taxon>Eukaryota</taxon>
        <taxon>Metazoa</taxon>
        <taxon>Chordata</taxon>
        <taxon>Craniata</taxon>
        <taxon>Vertebrata</taxon>
        <taxon>Euteleostomi</taxon>
        <taxon>Amphibia</taxon>
        <taxon>Batrachia</taxon>
        <taxon>Caudata</taxon>
        <taxon>Salamandroidea</taxon>
        <taxon>Salamandridae</taxon>
        <taxon>Pleurodelinae</taxon>
        <taxon>Pleurodeles</taxon>
    </lineage>
</organism>
<evidence type="ECO:0000313" key="3">
    <source>
        <dbReference type="Proteomes" id="UP001066276"/>
    </source>
</evidence>
<proteinExistence type="predicted"/>
<dbReference type="AlphaFoldDB" id="A0AAV7UX19"/>
<accession>A0AAV7UX19</accession>
<keyword evidence="3" id="KW-1185">Reference proteome</keyword>
<dbReference type="Proteomes" id="UP001066276">
    <property type="component" value="Chromosome 2_2"/>
</dbReference>
<protein>
    <submittedName>
        <fullName evidence="2">Uncharacterized protein</fullName>
    </submittedName>
</protein>
<sequence length="119" mass="13186">MAAHRQQDIPGNPEGEGDGNPDIPIPLTLNNGLPRRPVSRLERNAEVAERRPDPSSIDHRRPESLHKEGTLDEGQGGLEMRGLRHVHGATWLKQEGLVNSSLSHLIIETYEGCPQNPHE</sequence>
<reference evidence="2" key="1">
    <citation type="journal article" date="2022" name="bioRxiv">
        <title>Sequencing and chromosome-scale assembly of the giantPleurodeles waltlgenome.</title>
        <authorList>
            <person name="Brown T."/>
            <person name="Elewa A."/>
            <person name="Iarovenko S."/>
            <person name="Subramanian E."/>
            <person name="Araus A.J."/>
            <person name="Petzold A."/>
            <person name="Susuki M."/>
            <person name="Suzuki K.-i.T."/>
            <person name="Hayashi T."/>
            <person name="Toyoda A."/>
            <person name="Oliveira C."/>
            <person name="Osipova E."/>
            <person name="Leigh N.D."/>
            <person name="Simon A."/>
            <person name="Yun M.H."/>
        </authorList>
    </citation>
    <scope>NUCLEOTIDE SEQUENCE</scope>
    <source>
        <strain evidence="2">20211129_DDA</strain>
        <tissue evidence="2">Liver</tissue>
    </source>
</reference>
<evidence type="ECO:0000256" key="1">
    <source>
        <dbReference type="SAM" id="MobiDB-lite"/>
    </source>
</evidence>
<feature type="region of interest" description="Disordered" evidence="1">
    <location>
        <begin position="1"/>
        <end position="77"/>
    </location>
</feature>
<name>A0AAV7UX19_PLEWA</name>
<gene>
    <name evidence="2" type="ORF">NDU88_002247</name>
</gene>
<dbReference type="EMBL" id="JANPWB010000004">
    <property type="protein sequence ID" value="KAJ1192941.1"/>
    <property type="molecule type" value="Genomic_DNA"/>
</dbReference>
<evidence type="ECO:0000313" key="2">
    <source>
        <dbReference type="EMBL" id="KAJ1192941.1"/>
    </source>
</evidence>